<feature type="transmembrane region" description="Helical" evidence="5">
    <location>
        <begin position="99"/>
        <end position="122"/>
    </location>
</feature>
<name>A0ABV6RKP4_9GAMM</name>
<dbReference type="EMBL" id="JBHLTG010000001">
    <property type="protein sequence ID" value="MFC0676468.1"/>
    <property type="molecule type" value="Genomic_DNA"/>
</dbReference>
<comment type="subcellular location">
    <subcellularLocation>
        <location evidence="1">Endomembrane system</location>
        <topology evidence="1">Multi-pass membrane protein</topology>
    </subcellularLocation>
</comment>
<evidence type="ECO:0000256" key="4">
    <source>
        <dbReference type="ARBA" id="ARBA00023136"/>
    </source>
</evidence>
<gene>
    <name evidence="7" type="ORF">ACFFGH_01210</name>
</gene>
<keyword evidence="2 5" id="KW-0812">Transmembrane</keyword>
<keyword evidence="8" id="KW-1185">Reference proteome</keyword>
<accession>A0ABV6RKP4</accession>
<feature type="transmembrane region" description="Helical" evidence="5">
    <location>
        <begin position="32"/>
        <end position="49"/>
    </location>
</feature>
<feature type="domain" description="DUF1232" evidence="6">
    <location>
        <begin position="35"/>
        <end position="70"/>
    </location>
</feature>
<evidence type="ECO:0000313" key="8">
    <source>
        <dbReference type="Proteomes" id="UP001589896"/>
    </source>
</evidence>
<feature type="transmembrane region" description="Helical" evidence="5">
    <location>
        <begin position="55"/>
        <end position="78"/>
    </location>
</feature>
<sequence>MTALDRLRERARALKRQTLTVYFVARDPRLPWPVRLVALAVAAYALSPIDLIPDFIPVLGLLDDIVLIPLGLALVLRLTPPALRDEARARAEAVADRPVSRGAAVVIVLVWMALLGLAWRAFASR</sequence>
<proteinExistence type="predicted"/>
<dbReference type="RefSeq" id="WP_386664125.1">
    <property type="nucleotide sequence ID" value="NZ_JBHLTG010000001.1"/>
</dbReference>
<dbReference type="InterPro" id="IPR010652">
    <property type="entry name" value="DUF1232"/>
</dbReference>
<dbReference type="Pfam" id="PF06803">
    <property type="entry name" value="DUF1232"/>
    <property type="match status" value="1"/>
</dbReference>
<evidence type="ECO:0000313" key="7">
    <source>
        <dbReference type="EMBL" id="MFC0676468.1"/>
    </source>
</evidence>
<comment type="caution">
    <text evidence="7">The sequence shown here is derived from an EMBL/GenBank/DDBJ whole genome shotgun (WGS) entry which is preliminary data.</text>
</comment>
<protein>
    <submittedName>
        <fullName evidence="7">YkvA family protein</fullName>
    </submittedName>
</protein>
<dbReference type="Proteomes" id="UP001589896">
    <property type="component" value="Unassembled WGS sequence"/>
</dbReference>
<evidence type="ECO:0000259" key="6">
    <source>
        <dbReference type="Pfam" id="PF06803"/>
    </source>
</evidence>
<evidence type="ECO:0000256" key="5">
    <source>
        <dbReference type="SAM" id="Phobius"/>
    </source>
</evidence>
<evidence type="ECO:0000256" key="3">
    <source>
        <dbReference type="ARBA" id="ARBA00022989"/>
    </source>
</evidence>
<keyword evidence="4 5" id="KW-0472">Membrane</keyword>
<evidence type="ECO:0000256" key="2">
    <source>
        <dbReference type="ARBA" id="ARBA00022692"/>
    </source>
</evidence>
<reference evidence="7 8" key="1">
    <citation type="submission" date="2024-09" db="EMBL/GenBank/DDBJ databases">
        <authorList>
            <person name="Sun Q."/>
            <person name="Mori K."/>
        </authorList>
    </citation>
    <scope>NUCLEOTIDE SEQUENCE [LARGE SCALE GENOMIC DNA]</scope>
    <source>
        <strain evidence="7 8">KCTC 23076</strain>
    </source>
</reference>
<keyword evidence="3 5" id="KW-1133">Transmembrane helix</keyword>
<evidence type="ECO:0000256" key="1">
    <source>
        <dbReference type="ARBA" id="ARBA00004127"/>
    </source>
</evidence>
<organism evidence="7 8">
    <name type="scientific">Lysobacter korlensis</name>
    <dbReference type="NCBI Taxonomy" id="553636"/>
    <lineage>
        <taxon>Bacteria</taxon>
        <taxon>Pseudomonadati</taxon>
        <taxon>Pseudomonadota</taxon>
        <taxon>Gammaproteobacteria</taxon>
        <taxon>Lysobacterales</taxon>
        <taxon>Lysobacteraceae</taxon>
        <taxon>Lysobacter</taxon>
    </lineage>
</organism>